<organism evidence="5 7">
    <name type="scientific">Rhynchospora pubera</name>
    <dbReference type="NCBI Taxonomy" id="906938"/>
    <lineage>
        <taxon>Eukaryota</taxon>
        <taxon>Viridiplantae</taxon>
        <taxon>Streptophyta</taxon>
        <taxon>Embryophyta</taxon>
        <taxon>Tracheophyta</taxon>
        <taxon>Spermatophyta</taxon>
        <taxon>Magnoliopsida</taxon>
        <taxon>Liliopsida</taxon>
        <taxon>Poales</taxon>
        <taxon>Cyperaceae</taxon>
        <taxon>Cyperoideae</taxon>
        <taxon>Rhynchosporeae</taxon>
        <taxon>Rhynchospora</taxon>
    </lineage>
</organism>
<reference evidence="5" key="1">
    <citation type="submission" date="2022-08" db="EMBL/GenBank/DDBJ databases">
        <authorList>
            <person name="Marques A."/>
        </authorList>
    </citation>
    <scope>NUCLEOTIDE SEQUENCE</scope>
    <source>
        <strain evidence="5">RhyPub2mFocal</strain>
        <tissue evidence="5">Leaves</tissue>
    </source>
</reference>
<evidence type="ECO:0000259" key="4">
    <source>
        <dbReference type="SMART" id="SM00499"/>
    </source>
</evidence>
<dbReference type="Gene3D" id="1.10.110.10">
    <property type="entry name" value="Plant lipid-transfer and hydrophobic proteins"/>
    <property type="match status" value="1"/>
</dbReference>
<sequence>MAINKAIVMALLISLMAALGTAQFNDDNPRESCQREVLEADIQSCREFMMPKGREMLRSIANQSIQERCCHDLGKVKSQCRCDVIQEMMLNMQEEIQYSKGGSKAMEKLMGMGAKLPSVCGISPGYCHLDQGY</sequence>
<keyword evidence="7" id="KW-1185">Reference proteome</keyword>
<feature type="signal peptide" evidence="3">
    <location>
        <begin position="1"/>
        <end position="22"/>
    </location>
</feature>
<dbReference type="EMBL" id="JAMFTS010000004">
    <property type="protein sequence ID" value="KAJ4763850.1"/>
    <property type="molecule type" value="Genomic_DNA"/>
</dbReference>
<evidence type="ECO:0000256" key="1">
    <source>
        <dbReference type="ARBA" id="ARBA00004613"/>
    </source>
</evidence>
<name>A0AAV8CJ42_9POAL</name>
<dbReference type="PANTHER" id="PTHR34481">
    <property type="entry name" value="TRYPSIN/FACTOR XIIA INHIBITOR-RELATED"/>
    <property type="match status" value="1"/>
</dbReference>
<dbReference type="Proteomes" id="UP001140206">
    <property type="component" value="Chromosome 5"/>
</dbReference>
<protein>
    <submittedName>
        <fullName evidence="5">2S albumin storage protein</fullName>
    </submittedName>
</protein>
<evidence type="ECO:0000313" key="5">
    <source>
        <dbReference type="EMBL" id="KAJ4754481.1"/>
    </source>
</evidence>
<dbReference type="Proteomes" id="UP001140206">
    <property type="component" value="Chromosome 4"/>
</dbReference>
<dbReference type="InterPro" id="IPR016140">
    <property type="entry name" value="Bifunc_inhib/LTP/seed_store"/>
</dbReference>
<dbReference type="Pfam" id="PF00234">
    <property type="entry name" value="Tryp_alpha_amyl"/>
    <property type="match status" value="1"/>
</dbReference>
<proteinExistence type="predicted"/>
<feature type="chain" id="PRO_5044716129" evidence="3">
    <location>
        <begin position="23"/>
        <end position="133"/>
    </location>
</feature>
<dbReference type="CDD" id="cd00261">
    <property type="entry name" value="AAI_SS"/>
    <property type="match status" value="1"/>
</dbReference>
<accession>A0AAV8CJ42</accession>
<evidence type="ECO:0000256" key="2">
    <source>
        <dbReference type="ARBA" id="ARBA00022525"/>
    </source>
</evidence>
<evidence type="ECO:0000256" key="3">
    <source>
        <dbReference type="SAM" id="SignalP"/>
    </source>
</evidence>
<keyword evidence="2" id="KW-0964">Secreted</keyword>
<dbReference type="SMART" id="SM00499">
    <property type="entry name" value="AAI"/>
    <property type="match status" value="1"/>
</dbReference>
<evidence type="ECO:0000313" key="7">
    <source>
        <dbReference type="Proteomes" id="UP001140206"/>
    </source>
</evidence>
<dbReference type="AlphaFoldDB" id="A0AAV8CJ42"/>
<gene>
    <name evidence="6" type="ORF">LUZ62_074225</name>
    <name evidence="5" type="ORF">LUZ62_088886</name>
</gene>
<dbReference type="GO" id="GO:0005576">
    <property type="term" value="C:extracellular region"/>
    <property type="evidence" value="ECO:0007669"/>
    <property type="project" value="UniProtKB-SubCell"/>
</dbReference>
<feature type="domain" description="Bifunctional inhibitor/plant lipid transfer protein/seed storage helical" evidence="4">
    <location>
        <begin position="45"/>
        <end position="127"/>
    </location>
</feature>
<evidence type="ECO:0000313" key="6">
    <source>
        <dbReference type="EMBL" id="KAJ4763850.1"/>
    </source>
</evidence>
<keyword evidence="3" id="KW-0732">Signal</keyword>
<comment type="caution">
    <text evidence="5">The sequence shown here is derived from an EMBL/GenBank/DDBJ whole genome shotgun (WGS) entry which is preliminary data.</text>
</comment>
<dbReference type="SUPFAM" id="SSF47699">
    <property type="entry name" value="Bifunctional inhibitor/lipid-transfer protein/seed storage 2S albumin"/>
    <property type="match status" value="1"/>
</dbReference>
<dbReference type="EMBL" id="JAMFTS010000005">
    <property type="protein sequence ID" value="KAJ4754481.1"/>
    <property type="molecule type" value="Genomic_DNA"/>
</dbReference>
<comment type="subcellular location">
    <subcellularLocation>
        <location evidence="1">Secreted</location>
    </subcellularLocation>
</comment>
<dbReference type="InterPro" id="IPR036312">
    <property type="entry name" value="Bifun_inhib/LTP/seed_sf"/>
</dbReference>